<dbReference type="InterPro" id="IPR002201">
    <property type="entry name" value="Glyco_trans_9"/>
</dbReference>
<keyword evidence="4" id="KW-1185">Reference proteome</keyword>
<proteinExistence type="predicted"/>
<dbReference type="GO" id="GO:0005829">
    <property type="term" value="C:cytosol"/>
    <property type="evidence" value="ECO:0007669"/>
    <property type="project" value="TreeGrafter"/>
</dbReference>
<organism evidence="3 4">
    <name type="scientific">Aporhodopirellula rubra</name>
    <dbReference type="NCBI Taxonomy" id="980271"/>
    <lineage>
        <taxon>Bacteria</taxon>
        <taxon>Pseudomonadati</taxon>
        <taxon>Planctomycetota</taxon>
        <taxon>Planctomycetia</taxon>
        <taxon>Pirellulales</taxon>
        <taxon>Pirellulaceae</taxon>
        <taxon>Aporhodopirellula</taxon>
    </lineage>
</organism>
<protein>
    <submittedName>
        <fullName evidence="3">Lipopolysaccharide heptosyltransferase I</fullName>
    </submittedName>
</protein>
<keyword evidence="1" id="KW-0328">Glycosyltransferase</keyword>
<dbReference type="RefSeq" id="WP_246419946.1">
    <property type="nucleotide sequence ID" value="NZ_JACHXU010000012.1"/>
</dbReference>
<dbReference type="Proteomes" id="UP000536179">
    <property type="component" value="Unassembled WGS sequence"/>
</dbReference>
<evidence type="ECO:0000256" key="2">
    <source>
        <dbReference type="ARBA" id="ARBA00022679"/>
    </source>
</evidence>
<dbReference type="CDD" id="cd03789">
    <property type="entry name" value="GT9_LPS_heptosyltransferase"/>
    <property type="match status" value="1"/>
</dbReference>
<dbReference type="PANTHER" id="PTHR30160:SF1">
    <property type="entry name" value="LIPOPOLYSACCHARIDE 1,2-N-ACETYLGLUCOSAMINETRANSFERASE-RELATED"/>
    <property type="match status" value="1"/>
</dbReference>
<evidence type="ECO:0000313" key="4">
    <source>
        <dbReference type="Proteomes" id="UP000536179"/>
    </source>
</evidence>
<dbReference type="GO" id="GO:0008713">
    <property type="term" value="F:ADP-heptose-lipopolysaccharide heptosyltransferase activity"/>
    <property type="evidence" value="ECO:0007669"/>
    <property type="project" value="TreeGrafter"/>
</dbReference>
<keyword evidence="2 3" id="KW-0808">Transferase</keyword>
<evidence type="ECO:0000313" key="3">
    <source>
        <dbReference type="EMBL" id="MBB3207737.1"/>
    </source>
</evidence>
<dbReference type="AlphaFoldDB" id="A0A7W5E1S6"/>
<sequence length="346" mass="38189">MSDFESPLVSPRILISRMSAIGDAILTLPVACCLRDHFPDAYIGWVIEKKSAPMVRGHRDIDSVIELERGWFTSPKGILNARSILREHRFDISIDCQGNSKSALAGKLAGAKQRIGFAGKHAMELSGFFNNEKVTPVFHHVTDRSLELLTPLGIHHPDVRWDLPLEPGDRKWATSYRNSIRAPHVAILNPGGTWPSKLWEADRFASTARYLADRYGYHSLVVWGSFEERLMAEEIVELSGKTATLAPDTSLKTLAALIETGDLFISGDTGPLHMAVALKTRTIGLYGATRPGDSGPYNEVALQLQYESGSRRHRRKADNRAMKAIGVEHVCAVIDEMHAGSLSRAA</sequence>
<dbReference type="GO" id="GO:0009244">
    <property type="term" value="P:lipopolysaccharide core region biosynthetic process"/>
    <property type="evidence" value="ECO:0007669"/>
    <property type="project" value="TreeGrafter"/>
</dbReference>
<gene>
    <name evidence="3" type="ORF">FHS27_003564</name>
</gene>
<dbReference type="Gene3D" id="3.40.50.2000">
    <property type="entry name" value="Glycogen Phosphorylase B"/>
    <property type="match status" value="2"/>
</dbReference>
<dbReference type="InterPro" id="IPR051199">
    <property type="entry name" value="LPS_LOS_Heptosyltrfase"/>
</dbReference>
<accession>A0A7W5E1S6</accession>
<dbReference type="SUPFAM" id="SSF53756">
    <property type="entry name" value="UDP-Glycosyltransferase/glycogen phosphorylase"/>
    <property type="match status" value="1"/>
</dbReference>
<dbReference type="EMBL" id="JACHXU010000012">
    <property type="protein sequence ID" value="MBB3207737.1"/>
    <property type="molecule type" value="Genomic_DNA"/>
</dbReference>
<evidence type="ECO:0000256" key="1">
    <source>
        <dbReference type="ARBA" id="ARBA00022676"/>
    </source>
</evidence>
<reference evidence="3 4" key="1">
    <citation type="submission" date="2020-08" db="EMBL/GenBank/DDBJ databases">
        <title>Genomic Encyclopedia of Type Strains, Phase III (KMG-III): the genomes of soil and plant-associated and newly described type strains.</title>
        <authorList>
            <person name="Whitman W."/>
        </authorList>
    </citation>
    <scope>NUCLEOTIDE SEQUENCE [LARGE SCALE GENOMIC DNA]</scope>
    <source>
        <strain evidence="3 4">CECT 8075</strain>
    </source>
</reference>
<comment type="caution">
    <text evidence="3">The sequence shown here is derived from an EMBL/GenBank/DDBJ whole genome shotgun (WGS) entry which is preliminary data.</text>
</comment>
<name>A0A7W5E1S6_9BACT</name>
<dbReference type="PANTHER" id="PTHR30160">
    <property type="entry name" value="TETRAACYLDISACCHARIDE 4'-KINASE-RELATED"/>
    <property type="match status" value="1"/>
</dbReference>
<dbReference type="Pfam" id="PF01075">
    <property type="entry name" value="Glyco_transf_9"/>
    <property type="match status" value="1"/>
</dbReference>